<evidence type="ECO:0000256" key="1">
    <source>
        <dbReference type="ARBA" id="ARBA00009748"/>
    </source>
</evidence>
<evidence type="ECO:0000313" key="7">
    <source>
        <dbReference type="EMBL" id="KAK8957661.1"/>
    </source>
</evidence>
<reference evidence="7 8" key="1">
    <citation type="journal article" date="2022" name="Nat. Plants">
        <title>Genomes of leafy and leafless Platanthera orchids illuminate the evolution of mycoheterotrophy.</title>
        <authorList>
            <person name="Li M.H."/>
            <person name="Liu K.W."/>
            <person name="Li Z."/>
            <person name="Lu H.C."/>
            <person name="Ye Q.L."/>
            <person name="Zhang D."/>
            <person name="Wang J.Y."/>
            <person name="Li Y.F."/>
            <person name="Zhong Z.M."/>
            <person name="Liu X."/>
            <person name="Yu X."/>
            <person name="Liu D.K."/>
            <person name="Tu X.D."/>
            <person name="Liu B."/>
            <person name="Hao Y."/>
            <person name="Liao X.Y."/>
            <person name="Jiang Y.T."/>
            <person name="Sun W.H."/>
            <person name="Chen J."/>
            <person name="Chen Y.Q."/>
            <person name="Ai Y."/>
            <person name="Zhai J.W."/>
            <person name="Wu S.S."/>
            <person name="Zhou Z."/>
            <person name="Hsiao Y.Y."/>
            <person name="Wu W.L."/>
            <person name="Chen Y.Y."/>
            <person name="Lin Y.F."/>
            <person name="Hsu J.L."/>
            <person name="Li C.Y."/>
            <person name="Wang Z.W."/>
            <person name="Zhao X."/>
            <person name="Zhong W.Y."/>
            <person name="Ma X.K."/>
            <person name="Ma L."/>
            <person name="Huang J."/>
            <person name="Chen G.Z."/>
            <person name="Huang M.Z."/>
            <person name="Huang L."/>
            <person name="Peng D.H."/>
            <person name="Luo Y.B."/>
            <person name="Zou S.Q."/>
            <person name="Chen S.P."/>
            <person name="Lan S."/>
            <person name="Tsai W.C."/>
            <person name="Van de Peer Y."/>
            <person name="Liu Z.J."/>
        </authorList>
    </citation>
    <scope>NUCLEOTIDE SEQUENCE [LARGE SCALE GENOMIC DNA]</scope>
    <source>
        <strain evidence="7">Lor287</strain>
    </source>
</reference>
<dbReference type="InterPro" id="IPR016140">
    <property type="entry name" value="Bifunc_inhib/LTP/seed_store"/>
</dbReference>
<keyword evidence="4" id="KW-0325">Glycoprotein</keyword>
<evidence type="ECO:0000313" key="8">
    <source>
        <dbReference type="Proteomes" id="UP001418222"/>
    </source>
</evidence>
<evidence type="ECO:0000256" key="2">
    <source>
        <dbReference type="ARBA" id="ARBA00022729"/>
    </source>
</evidence>
<dbReference type="CDD" id="cd00010">
    <property type="entry name" value="AAI_LTSS"/>
    <property type="match status" value="1"/>
</dbReference>
<name>A0AAP0GGB5_9ASPA</name>
<keyword evidence="8" id="KW-1185">Reference proteome</keyword>
<evidence type="ECO:0000256" key="4">
    <source>
        <dbReference type="ARBA" id="ARBA00023180"/>
    </source>
</evidence>
<dbReference type="AlphaFoldDB" id="A0AAP0GGB5"/>
<dbReference type="EMBL" id="JBBWWQ010000001">
    <property type="protein sequence ID" value="KAK8957661.1"/>
    <property type="molecule type" value="Genomic_DNA"/>
</dbReference>
<dbReference type="SUPFAM" id="SSF47699">
    <property type="entry name" value="Bifunctional inhibitor/lipid-transfer protein/seed storage 2S albumin"/>
    <property type="match status" value="1"/>
</dbReference>
<evidence type="ECO:0000256" key="3">
    <source>
        <dbReference type="ARBA" id="ARBA00023157"/>
    </source>
</evidence>
<dbReference type="PANTHER" id="PTHR33044">
    <property type="entry name" value="BIFUNCTIONAL INHIBITOR/LIPID-TRANSFER PROTEIN/SEED STORAGE 2S ALBUMIN SUPERFAMILY PROTEIN-RELATED"/>
    <property type="match status" value="1"/>
</dbReference>
<sequence>MAQAATKMLMAAAVLLLAASLWFPAAGQSGCTTALISLAPCLNYISGNSTIPSSTCCSQLGGVVQSEPQCLCTRFCTTSGKFRDTKLF</sequence>
<keyword evidence="2 5" id="KW-0732">Signal</keyword>
<feature type="signal peptide" evidence="5">
    <location>
        <begin position="1"/>
        <end position="27"/>
    </location>
</feature>
<dbReference type="Proteomes" id="UP001418222">
    <property type="component" value="Unassembled WGS sequence"/>
</dbReference>
<dbReference type="InterPro" id="IPR036312">
    <property type="entry name" value="Bifun_inhib/LTP/seed_sf"/>
</dbReference>
<proteinExistence type="inferred from homology"/>
<dbReference type="Gene3D" id="1.10.110.10">
    <property type="entry name" value="Plant lipid-transfer and hydrophobic proteins"/>
    <property type="match status" value="1"/>
</dbReference>
<feature type="domain" description="Bifunctional inhibitor/plant lipid transfer protein/seed storage helical" evidence="6">
    <location>
        <begin position="19"/>
        <end position="76"/>
    </location>
</feature>
<dbReference type="Pfam" id="PF14368">
    <property type="entry name" value="LTP_2"/>
    <property type="match status" value="1"/>
</dbReference>
<comment type="caution">
    <text evidence="7">The sequence shown here is derived from an EMBL/GenBank/DDBJ whole genome shotgun (WGS) entry which is preliminary data.</text>
</comment>
<gene>
    <name evidence="7" type="ORF">KSP39_PZI000509</name>
</gene>
<protein>
    <recommendedName>
        <fullName evidence="6">Bifunctional inhibitor/plant lipid transfer protein/seed storage helical domain-containing protein</fullName>
    </recommendedName>
</protein>
<evidence type="ECO:0000259" key="6">
    <source>
        <dbReference type="Pfam" id="PF14368"/>
    </source>
</evidence>
<accession>A0AAP0GGB5</accession>
<comment type="similarity">
    <text evidence="1">Belongs to the plant LTP family.</text>
</comment>
<evidence type="ECO:0000256" key="5">
    <source>
        <dbReference type="SAM" id="SignalP"/>
    </source>
</evidence>
<organism evidence="7 8">
    <name type="scientific">Platanthera zijinensis</name>
    <dbReference type="NCBI Taxonomy" id="2320716"/>
    <lineage>
        <taxon>Eukaryota</taxon>
        <taxon>Viridiplantae</taxon>
        <taxon>Streptophyta</taxon>
        <taxon>Embryophyta</taxon>
        <taxon>Tracheophyta</taxon>
        <taxon>Spermatophyta</taxon>
        <taxon>Magnoliopsida</taxon>
        <taxon>Liliopsida</taxon>
        <taxon>Asparagales</taxon>
        <taxon>Orchidaceae</taxon>
        <taxon>Orchidoideae</taxon>
        <taxon>Orchideae</taxon>
        <taxon>Orchidinae</taxon>
        <taxon>Platanthera</taxon>
    </lineage>
</organism>
<feature type="chain" id="PRO_5042879419" description="Bifunctional inhibitor/plant lipid transfer protein/seed storage helical domain-containing protein" evidence="5">
    <location>
        <begin position="28"/>
        <end position="88"/>
    </location>
</feature>
<keyword evidence="3" id="KW-1015">Disulfide bond</keyword>
<dbReference type="InterPro" id="IPR043325">
    <property type="entry name" value="LTSS"/>
</dbReference>